<proteinExistence type="predicted"/>
<dbReference type="Pfam" id="PF07525">
    <property type="entry name" value="SOCS_box"/>
    <property type="match status" value="1"/>
</dbReference>
<dbReference type="PANTHER" id="PTHR24141:SF1">
    <property type="entry name" value="2-5A-DEPENDENT RIBONUCLEASE"/>
    <property type="match status" value="1"/>
</dbReference>
<feature type="compositionally biased region" description="Low complexity" evidence="5">
    <location>
        <begin position="55"/>
        <end position="67"/>
    </location>
</feature>
<dbReference type="PROSITE" id="PS50297">
    <property type="entry name" value="ANK_REP_REGION"/>
    <property type="match status" value="9"/>
</dbReference>
<dbReference type="PROSITE" id="PS50088">
    <property type="entry name" value="ANK_REPEAT"/>
    <property type="match status" value="9"/>
</dbReference>
<dbReference type="Gene3D" id="1.10.750.20">
    <property type="entry name" value="SOCS box"/>
    <property type="match status" value="1"/>
</dbReference>
<feature type="repeat" description="ANK" evidence="4">
    <location>
        <begin position="231"/>
        <end position="263"/>
    </location>
</feature>
<feature type="repeat" description="ANK" evidence="4">
    <location>
        <begin position="297"/>
        <end position="329"/>
    </location>
</feature>
<evidence type="ECO:0000256" key="4">
    <source>
        <dbReference type="PROSITE-ProRule" id="PRU00023"/>
    </source>
</evidence>
<dbReference type="InterPro" id="IPR001496">
    <property type="entry name" value="SOCS_box"/>
</dbReference>
<dbReference type="Gene3D" id="1.25.40.20">
    <property type="entry name" value="Ankyrin repeat-containing domain"/>
    <property type="match status" value="2"/>
</dbReference>
<dbReference type="Pfam" id="PF00023">
    <property type="entry name" value="Ank"/>
    <property type="match status" value="2"/>
</dbReference>
<dbReference type="InterPro" id="IPR036770">
    <property type="entry name" value="Ankyrin_rpt-contain_sf"/>
</dbReference>
<dbReference type="Pfam" id="PF12796">
    <property type="entry name" value="Ank_2"/>
    <property type="match status" value="3"/>
</dbReference>
<dbReference type="Proteomes" id="UP000261660">
    <property type="component" value="Unplaced"/>
</dbReference>
<dbReference type="SUPFAM" id="SSF48403">
    <property type="entry name" value="Ankyrin repeat"/>
    <property type="match status" value="2"/>
</dbReference>
<reference evidence="7" key="1">
    <citation type="submission" date="2025-08" db="UniProtKB">
        <authorList>
            <consortium name="Ensembl"/>
        </authorList>
    </citation>
    <scope>IDENTIFICATION</scope>
</reference>
<dbReference type="InterPro" id="IPR002110">
    <property type="entry name" value="Ankyrin_rpt"/>
</dbReference>
<evidence type="ECO:0000259" key="6">
    <source>
        <dbReference type="PROSITE" id="PS50225"/>
    </source>
</evidence>
<keyword evidence="8" id="KW-1185">Reference proteome</keyword>
<evidence type="ECO:0000256" key="5">
    <source>
        <dbReference type="SAM" id="MobiDB-lite"/>
    </source>
</evidence>
<feature type="repeat" description="ANK" evidence="4">
    <location>
        <begin position="165"/>
        <end position="197"/>
    </location>
</feature>
<dbReference type="GO" id="GO:0003723">
    <property type="term" value="F:RNA binding"/>
    <property type="evidence" value="ECO:0007669"/>
    <property type="project" value="TreeGrafter"/>
</dbReference>
<dbReference type="SMART" id="SM00248">
    <property type="entry name" value="ANK"/>
    <property type="match status" value="11"/>
</dbReference>
<dbReference type="SMART" id="SM00969">
    <property type="entry name" value="SOCS_box"/>
    <property type="match status" value="1"/>
</dbReference>
<protein>
    <submittedName>
        <fullName evidence="7">Ankyrin repeat and SOCS box protein 2-like</fullName>
    </submittedName>
</protein>
<dbReference type="GeneTree" id="ENSGT00940000155490"/>
<accession>A0A3Q3NC15</accession>
<dbReference type="FunFam" id="1.10.750.20:FF:000001">
    <property type="entry name" value="Ankyrin repeat and SOCS box containing 1"/>
    <property type="match status" value="1"/>
</dbReference>
<feature type="repeat" description="ANK" evidence="4">
    <location>
        <begin position="264"/>
        <end position="296"/>
    </location>
</feature>
<organism evidence="7 8">
    <name type="scientific">Labrus bergylta</name>
    <name type="common">ballan wrasse</name>
    <dbReference type="NCBI Taxonomy" id="56723"/>
    <lineage>
        <taxon>Eukaryota</taxon>
        <taxon>Metazoa</taxon>
        <taxon>Chordata</taxon>
        <taxon>Craniata</taxon>
        <taxon>Vertebrata</taxon>
        <taxon>Euteleostomi</taxon>
        <taxon>Actinopterygii</taxon>
        <taxon>Neopterygii</taxon>
        <taxon>Teleostei</taxon>
        <taxon>Neoteleostei</taxon>
        <taxon>Acanthomorphata</taxon>
        <taxon>Eupercaria</taxon>
        <taxon>Labriformes</taxon>
        <taxon>Labridae</taxon>
        <taxon>Labrus</taxon>
    </lineage>
</organism>
<evidence type="ECO:0000313" key="8">
    <source>
        <dbReference type="Proteomes" id="UP000261660"/>
    </source>
</evidence>
<comment type="pathway">
    <text evidence="1">Protein modification; protein ubiquitination.</text>
</comment>
<feature type="repeat" description="ANK" evidence="4">
    <location>
        <begin position="198"/>
        <end position="230"/>
    </location>
</feature>
<feature type="region of interest" description="Disordered" evidence="5">
    <location>
        <begin position="54"/>
        <end position="82"/>
    </location>
</feature>
<name>A0A3Q3NC15_9LABR</name>
<dbReference type="PROSITE" id="PS50225">
    <property type="entry name" value="SOCS"/>
    <property type="match status" value="1"/>
</dbReference>
<dbReference type="Ensembl" id="ENSLBET00000033116.1">
    <property type="protein sequence ID" value="ENSLBEP00000031690.1"/>
    <property type="gene ID" value="ENSLBEG00000023905.1"/>
</dbReference>
<feature type="repeat" description="ANK" evidence="4">
    <location>
        <begin position="434"/>
        <end position="466"/>
    </location>
</feature>
<dbReference type="GO" id="GO:0004540">
    <property type="term" value="F:RNA nuclease activity"/>
    <property type="evidence" value="ECO:0007669"/>
    <property type="project" value="TreeGrafter"/>
</dbReference>
<feature type="repeat" description="ANK" evidence="4">
    <location>
        <begin position="362"/>
        <end position="394"/>
    </location>
</feature>
<dbReference type="UniPathway" id="UPA00143"/>
<dbReference type="GO" id="GO:0016567">
    <property type="term" value="P:protein ubiquitination"/>
    <property type="evidence" value="ECO:0007669"/>
    <property type="project" value="UniProtKB-UniPathway"/>
</dbReference>
<evidence type="ECO:0000256" key="2">
    <source>
        <dbReference type="ARBA" id="ARBA00022737"/>
    </source>
</evidence>
<dbReference type="GO" id="GO:0006396">
    <property type="term" value="P:RNA processing"/>
    <property type="evidence" value="ECO:0007669"/>
    <property type="project" value="TreeGrafter"/>
</dbReference>
<dbReference type="Pfam" id="PF13606">
    <property type="entry name" value="Ank_3"/>
    <property type="match status" value="1"/>
</dbReference>
<dbReference type="AlphaFoldDB" id="A0A3Q3NC15"/>
<evidence type="ECO:0000256" key="1">
    <source>
        <dbReference type="ARBA" id="ARBA00004906"/>
    </source>
</evidence>
<sequence length="639" mass="69869">CVCISPSGRSNMAVAQVNLEDFSVYSLLSDEELLHIVVERSLCDRHRPHDWAHTSSLLSPSSSSSSSAPPPAAAATQNNFKRGESSSRKKLCVFCLRELSPVTSMILNGDTDTLMDLVRRGSDSLMKPNNEGWIALHEAAYYGKQQLVSILIRAFPESVNRRSAKNQTALLLAAGRGNVSCVDFLLNHGANPNIANTDQETPLFIACESPNRDVVHLLLRSGAQVNRCSVQGVSALQEACRHGQLELCTMLLDAGADLETNNIYGITPFFTAAQHGEIHIMHLLYERGADINDSAGDGATPLFEACKNGHVSAVKMLLALKADANQSVKSGLLPLHVAVQNNHKQIVMMLIPVTSRVRIQLCGISPLHVAAEKNWDDIMELLIQSGFDVNAKLSAQHSMMYEDRRTTALYFSVYNGNLEASEMLLEAGADPNLDVFNPLLIAVRLGWLDMATLLLKYGADVNAQISTQPSSFPSAILLNMESLPVLKLLLVNGCDARPCFICPHGQNTHPAVTQPDEETQPGGDLLPLRCVQNLSSILFQFCEAVSSPSFCRVTGPIISTLLDHVGHVQLCARLLEVLENCSDLAQIKLKAAPPRPLMQYCRLKIRRLLGVHRLRLLHTLPLPAQLIRFLCHNLTGSLT</sequence>
<dbReference type="InParanoid" id="A0A3Q3NC15"/>
<feature type="domain" description="SOCS box" evidence="6">
    <location>
        <begin position="584"/>
        <end position="630"/>
    </location>
</feature>
<feature type="repeat" description="ANK" evidence="4">
    <location>
        <begin position="404"/>
        <end position="432"/>
    </location>
</feature>
<feature type="repeat" description="ANK" evidence="4">
    <location>
        <begin position="330"/>
        <end position="351"/>
    </location>
</feature>
<dbReference type="STRING" id="56723.ENSLBEP00000031690"/>
<evidence type="ECO:0000313" key="7">
    <source>
        <dbReference type="Ensembl" id="ENSLBEP00000031690.1"/>
    </source>
</evidence>
<keyword evidence="2" id="KW-0677">Repeat</keyword>
<keyword evidence="3 4" id="KW-0040">ANK repeat</keyword>
<reference evidence="7" key="2">
    <citation type="submission" date="2025-09" db="UniProtKB">
        <authorList>
            <consortium name="Ensembl"/>
        </authorList>
    </citation>
    <scope>IDENTIFICATION</scope>
</reference>
<evidence type="ECO:0000256" key="3">
    <source>
        <dbReference type="ARBA" id="ARBA00023043"/>
    </source>
</evidence>
<dbReference type="PANTHER" id="PTHR24141">
    <property type="entry name" value="2-5A-DEPENDENT RIBONUCLEASE"/>
    <property type="match status" value="1"/>
</dbReference>
<dbReference type="PRINTS" id="PR01415">
    <property type="entry name" value="ANKYRIN"/>
</dbReference>